<evidence type="ECO:0000313" key="4">
    <source>
        <dbReference type="Proteomes" id="UP000010138"/>
    </source>
</evidence>
<evidence type="ECO:0000256" key="2">
    <source>
        <dbReference type="SAM" id="Phobius"/>
    </source>
</evidence>
<feature type="region of interest" description="Disordered" evidence="1">
    <location>
        <begin position="1"/>
        <end position="25"/>
    </location>
</feature>
<accession>F5W1Y7</accession>
<sequence>MSNSKKKSKHKPSSNPNSKSNLTTAHQVTEFIEKQPTDVREEVTDKLIAQRFESMSYSGPIPPPHLLREFNDSIPNGADRIMKMAEQQSTHRMDLETKVVTANNRDSLLGVIFAGIVGIIIVIGSMFLIYNDKNIQGLGILLTSAAVYIGVFLKSKSRDDKNLEEKE</sequence>
<organism evidence="3 4">
    <name type="scientific">Streptococcus infantis SK1076</name>
    <dbReference type="NCBI Taxonomy" id="1005705"/>
    <lineage>
        <taxon>Bacteria</taxon>
        <taxon>Bacillati</taxon>
        <taxon>Bacillota</taxon>
        <taxon>Bacilli</taxon>
        <taxon>Lactobacillales</taxon>
        <taxon>Streptococcaceae</taxon>
        <taxon>Streptococcus</taxon>
    </lineage>
</organism>
<evidence type="ECO:0000313" key="3">
    <source>
        <dbReference type="EMBL" id="EGL84792.1"/>
    </source>
</evidence>
<name>F5W1Y7_9STRE</name>
<keyword evidence="2" id="KW-0812">Transmembrane</keyword>
<dbReference type="RefSeq" id="WP_006151094.1">
    <property type="nucleotide sequence ID" value="NZ_AFNN01000025.1"/>
</dbReference>
<keyword evidence="2" id="KW-1133">Transmembrane helix</keyword>
<protein>
    <submittedName>
        <fullName evidence="3">Conserved domain protein</fullName>
    </submittedName>
</protein>
<reference evidence="3 4" key="1">
    <citation type="submission" date="2011-04" db="EMBL/GenBank/DDBJ databases">
        <authorList>
            <person name="Durkin A.S."/>
            <person name="Radune D."/>
            <person name="Hostetler J."/>
            <person name="Torralba M."/>
            <person name="Gillis M."/>
            <person name="Methe B."/>
            <person name="Sutton G."/>
            <person name="Nelson K.E."/>
        </authorList>
    </citation>
    <scope>NUCLEOTIDE SEQUENCE [LARGE SCALE GENOMIC DNA]</scope>
    <source>
        <strain evidence="3 4">SK1076</strain>
    </source>
</reference>
<feature type="transmembrane region" description="Helical" evidence="2">
    <location>
        <begin position="135"/>
        <end position="153"/>
    </location>
</feature>
<feature type="transmembrane region" description="Helical" evidence="2">
    <location>
        <begin position="108"/>
        <end position="129"/>
    </location>
</feature>
<keyword evidence="2" id="KW-0472">Membrane</keyword>
<dbReference type="Proteomes" id="UP000010138">
    <property type="component" value="Unassembled WGS sequence"/>
</dbReference>
<dbReference type="InterPro" id="IPR019284">
    <property type="entry name" value="RP532"/>
</dbReference>
<comment type="caution">
    <text evidence="3">The sequence shown here is derived from an EMBL/GenBank/DDBJ whole genome shotgun (WGS) entry which is preliminary data.</text>
</comment>
<dbReference type="Pfam" id="PF10097">
    <property type="entry name" value="DUF2335"/>
    <property type="match status" value="1"/>
</dbReference>
<proteinExistence type="predicted"/>
<evidence type="ECO:0000256" key="1">
    <source>
        <dbReference type="SAM" id="MobiDB-lite"/>
    </source>
</evidence>
<dbReference type="EMBL" id="AFNN01000025">
    <property type="protein sequence ID" value="EGL84792.1"/>
    <property type="molecule type" value="Genomic_DNA"/>
</dbReference>
<dbReference type="eggNOG" id="COG5346">
    <property type="taxonomic scope" value="Bacteria"/>
</dbReference>
<gene>
    <name evidence="3" type="ORF">HMPREF9967_0071</name>
</gene>
<feature type="compositionally biased region" description="Basic residues" evidence="1">
    <location>
        <begin position="1"/>
        <end position="12"/>
    </location>
</feature>
<dbReference type="AlphaFoldDB" id="F5W1Y7"/>